<dbReference type="EMBL" id="CAKKLH010000089">
    <property type="protein sequence ID" value="CAH0102618.1"/>
    <property type="molecule type" value="Genomic_DNA"/>
</dbReference>
<evidence type="ECO:0000256" key="1">
    <source>
        <dbReference type="ARBA" id="ARBA00022679"/>
    </source>
</evidence>
<dbReference type="InterPro" id="IPR047535">
    <property type="entry name" value="RING-HC_RBR_parkin"/>
</dbReference>
<dbReference type="InterPro" id="IPR044066">
    <property type="entry name" value="TRIAD_supradom"/>
</dbReference>
<name>A0A8J2RDT8_9CRUS</name>
<dbReference type="PRINTS" id="PR01475">
    <property type="entry name" value="PARKIN"/>
</dbReference>
<dbReference type="Pfam" id="PF17978">
    <property type="entry name" value="zf-RING_14"/>
    <property type="match status" value="1"/>
</dbReference>
<dbReference type="PROSITE" id="PS51873">
    <property type="entry name" value="TRIAD"/>
    <property type="match status" value="1"/>
</dbReference>
<accession>A0A8J2RDT8</accession>
<keyword evidence="9" id="KW-1185">Reference proteome</keyword>
<sequence length="285" mass="32619">MEDCDHSWAEFYFKCAHHPSRGETDSTLPCNLVKSNFKQIQCLACMDISDPVLVFQCTNSHVICLECFQQYCVSRLNERRFVFDHNIGYTLSCPAGCENSLIEGTQHFKILGNEQYILDSCTSEQRNTLCRQVVCFVHNLVVVWAYLQTPHVDEFNVQEFVFCRDCLQGYHIDECPSNGENNFQSMLTTTEYVVDPGRAAQIYLGEVGCGQSRYYTCHFKTVPKVPNANQARWRLYAHDLNSTTMWISLVLGLSNGVDKRVQCVNRFLTVNNVLPAAIVIYQTKD</sequence>
<evidence type="ECO:0000256" key="5">
    <source>
        <dbReference type="ARBA" id="ARBA00022786"/>
    </source>
</evidence>
<dbReference type="OrthoDB" id="1431934at2759"/>
<feature type="domain" description="RING-type" evidence="7">
    <location>
        <begin position="38"/>
        <end position="285"/>
    </location>
</feature>
<dbReference type="GO" id="GO:0004842">
    <property type="term" value="F:ubiquitin-protein transferase activity"/>
    <property type="evidence" value="ECO:0007669"/>
    <property type="project" value="InterPro"/>
</dbReference>
<evidence type="ECO:0000313" key="9">
    <source>
        <dbReference type="Proteomes" id="UP000789390"/>
    </source>
</evidence>
<keyword evidence="4" id="KW-0863">Zinc-finger</keyword>
<keyword evidence="3" id="KW-0677">Repeat</keyword>
<keyword evidence="5" id="KW-0833">Ubl conjugation pathway</keyword>
<comment type="caution">
    <text evidence="8">The sequence shown here is derived from an EMBL/GenBank/DDBJ whole genome shotgun (WGS) entry which is preliminary data.</text>
</comment>
<dbReference type="UniPathway" id="UPA00143"/>
<keyword evidence="1" id="KW-0808">Transferase</keyword>
<dbReference type="Pfam" id="PF17976">
    <property type="entry name" value="zf-RING_12"/>
    <property type="match status" value="1"/>
</dbReference>
<organism evidence="8 9">
    <name type="scientific">Daphnia galeata</name>
    <dbReference type="NCBI Taxonomy" id="27404"/>
    <lineage>
        <taxon>Eukaryota</taxon>
        <taxon>Metazoa</taxon>
        <taxon>Ecdysozoa</taxon>
        <taxon>Arthropoda</taxon>
        <taxon>Crustacea</taxon>
        <taxon>Branchiopoda</taxon>
        <taxon>Diplostraca</taxon>
        <taxon>Cladocera</taxon>
        <taxon>Anomopoda</taxon>
        <taxon>Daphniidae</taxon>
        <taxon>Daphnia</taxon>
    </lineage>
</organism>
<evidence type="ECO:0000256" key="4">
    <source>
        <dbReference type="ARBA" id="ARBA00022771"/>
    </source>
</evidence>
<evidence type="ECO:0000256" key="6">
    <source>
        <dbReference type="ARBA" id="ARBA00022833"/>
    </source>
</evidence>
<dbReference type="GO" id="GO:0005739">
    <property type="term" value="C:mitochondrion"/>
    <property type="evidence" value="ECO:0007669"/>
    <property type="project" value="InterPro"/>
</dbReference>
<dbReference type="GO" id="GO:0016567">
    <property type="term" value="P:protein ubiquitination"/>
    <property type="evidence" value="ECO:0007669"/>
    <property type="project" value="UniProtKB-UniPathway"/>
</dbReference>
<protein>
    <recommendedName>
        <fullName evidence="7">RING-type domain-containing protein</fullName>
    </recommendedName>
</protein>
<evidence type="ECO:0000256" key="2">
    <source>
        <dbReference type="ARBA" id="ARBA00022723"/>
    </source>
</evidence>
<gene>
    <name evidence="8" type="ORF">DGAL_LOCUS5055</name>
</gene>
<proteinExistence type="predicted"/>
<dbReference type="GO" id="GO:0008270">
    <property type="term" value="F:zinc ion binding"/>
    <property type="evidence" value="ECO:0007669"/>
    <property type="project" value="UniProtKB-KW"/>
</dbReference>
<dbReference type="AlphaFoldDB" id="A0A8J2RDT8"/>
<dbReference type="CDD" id="cd16627">
    <property type="entry name" value="RING-HC_RBR_parkin"/>
    <property type="match status" value="1"/>
</dbReference>
<reference evidence="8" key="1">
    <citation type="submission" date="2021-11" db="EMBL/GenBank/DDBJ databases">
        <authorList>
            <person name="Schell T."/>
        </authorList>
    </citation>
    <scope>NUCLEOTIDE SEQUENCE</scope>
    <source>
        <strain evidence="8">M5</strain>
    </source>
</reference>
<dbReference type="InterPro" id="IPR041565">
    <property type="entry name" value="Parkin_Znf-RING"/>
</dbReference>
<evidence type="ECO:0000256" key="3">
    <source>
        <dbReference type="ARBA" id="ARBA00022737"/>
    </source>
</evidence>
<dbReference type="Proteomes" id="UP000789390">
    <property type="component" value="Unassembled WGS sequence"/>
</dbReference>
<evidence type="ECO:0000313" key="8">
    <source>
        <dbReference type="EMBL" id="CAH0102618.1"/>
    </source>
</evidence>
<keyword evidence="2" id="KW-0479">Metal-binding</keyword>
<evidence type="ECO:0000259" key="7">
    <source>
        <dbReference type="PROSITE" id="PS51873"/>
    </source>
</evidence>
<dbReference type="InterPro" id="IPR003977">
    <property type="entry name" value="Parkin"/>
</dbReference>
<dbReference type="GO" id="GO:0005829">
    <property type="term" value="C:cytosol"/>
    <property type="evidence" value="ECO:0007669"/>
    <property type="project" value="InterPro"/>
</dbReference>
<dbReference type="InterPro" id="IPR041170">
    <property type="entry name" value="Znf-RING_14"/>
</dbReference>
<keyword evidence="6" id="KW-0862">Zinc</keyword>